<evidence type="ECO:0000313" key="2">
    <source>
        <dbReference type="Proteomes" id="UP001501183"/>
    </source>
</evidence>
<accession>A0ABP8NQR6</accession>
<name>A0ABP8NQR6_9NOCA</name>
<gene>
    <name evidence="1" type="ORF">GCM10023094_00500</name>
</gene>
<organism evidence="1 2">
    <name type="scientific">Rhodococcus olei</name>
    <dbReference type="NCBI Taxonomy" id="2161675"/>
    <lineage>
        <taxon>Bacteria</taxon>
        <taxon>Bacillati</taxon>
        <taxon>Actinomycetota</taxon>
        <taxon>Actinomycetes</taxon>
        <taxon>Mycobacteriales</taxon>
        <taxon>Nocardiaceae</taxon>
        <taxon>Rhodococcus</taxon>
    </lineage>
</organism>
<dbReference type="RefSeq" id="WP_345340878.1">
    <property type="nucleotide sequence ID" value="NZ_BAABFB010000006.1"/>
</dbReference>
<dbReference type="EMBL" id="BAABFB010000006">
    <property type="protein sequence ID" value="GAA4470866.1"/>
    <property type="molecule type" value="Genomic_DNA"/>
</dbReference>
<sequence>MSHAAAVVFHGQSGMWSRLAYAPTLYRSATSSSSASPRNRLRPDRTVHPVRFLAPAPRTAESTGRKVHCENIISNDHSVTFVIEARDDTPAAEIDRLAEAEWDRRFATSGHAGRVRIPRPIAAIPHPNTERVVLHTYEGVMWDSPSPLPGDPTRAEPFTRGVRRRAETQAGLVTR</sequence>
<dbReference type="Proteomes" id="UP001501183">
    <property type="component" value="Unassembled WGS sequence"/>
</dbReference>
<protein>
    <submittedName>
        <fullName evidence="1">Uncharacterized protein</fullName>
    </submittedName>
</protein>
<proteinExistence type="predicted"/>
<reference evidence="2" key="1">
    <citation type="journal article" date="2019" name="Int. J. Syst. Evol. Microbiol.">
        <title>The Global Catalogue of Microorganisms (GCM) 10K type strain sequencing project: providing services to taxonomists for standard genome sequencing and annotation.</title>
        <authorList>
            <consortium name="The Broad Institute Genomics Platform"/>
            <consortium name="The Broad Institute Genome Sequencing Center for Infectious Disease"/>
            <person name="Wu L."/>
            <person name="Ma J."/>
        </authorList>
    </citation>
    <scope>NUCLEOTIDE SEQUENCE [LARGE SCALE GENOMIC DNA]</scope>
    <source>
        <strain evidence="2">JCM 32206</strain>
    </source>
</reference>
<comment type="caution">
    <text evidence="1">The sequence shown here is derived from an EMBL/GenBank/DDBJ whole genome shotgun (WGS) entry which is preliminary data.</text>
</comment>
<keyword evidence="2" id="KW-1185">Reference proteome</keyword>
<evidence type="ECO:0000313" key="1">
    <source>
        <dbReference type="EMBL" id="GAA4470866.1"/>
    </source>
</evidence>